<dbReference type="InterPro" id="IPR036305">
    <property type="entry name" value="RGS_sf"/>
</dbReference>
<dbReference type="AlphaFoldDB" id="A0A914I3P6"/>
<feature type="domain" description="RGS" evidence="2">
    <location>
        <begin position="500"/>
        <end position="619"/>
    </location>
</feature>
<evidence type="ECO:0000313" key="4">
    <source>
        <dbReference type="WBParaSite" id="Gr19_v10_g6592.t2"/>
    </source>
</evidence>
<dbReference type="FunFam" id="1.10.167.10:FF:000001">
    <property type="entry name" value="Putative regulator of g-protein signaling 12"/>
    <property type="match status" value="1"/>
</dbReference>
<sequence>MQYPRHFDDDDDETSDLSTSDSELSCFVGDRAKDIFTICRECPRSHRHGRQHRRMNISPVLPRPADVRDDLDIPPLPRPLQLSKEWRPLQTSTLTNFHATLSKTNARQKLPPIVPLEPPQSLFHSQYTAMCCAISSTDEFNKPVRPEQFNLPSMMAKAEGIRGILFLQLCVTGNSVLKVQVRNGAYFLKSLPISSFVKVEIRRSISSRRRDKYYAAAHHQQQKRRFCSRVTYPVLHNNQPEFYEEFTFRISRTHLEHGDKLGISVFVQHSEKEKTPELLGGMSFSLVKMIKMAHVKLYEGGFFLLPGKKALTTNFARDNISIRKYYDDIGGSSTTMSTTTSSMESPSRKSGPSSPPSSCELIDQHQQQQSPKRTKAAPSADGRAGRLRTALGATDTVRRRVASFTFSPPGTLRRGGGSVQHNQHHFLTTDNKQHGIRLDKRNSVSTAGGAGGGGMGKLHRKTALGPLSKTLHFLRSKLDFSMSASVLCPSREDCRLWQQSFEALLAHKYGCLLFRAFLHTEFSEENLEFWLECEEFKRMKTGKKSTAQKANQIFNNFVRELAPKEVNLDSQTRLATQAALAVVPLRTEMFTMAQHKIVQLMAKDSYPRFLKSEQYLELLNNNFF</sequence>
<dbReference type="PRINTS" id="PR01301">
    <property type="entry name" value="RGSPROTEIN"/>
</dbReference>
<dbReference type="PANTHER" id="PTHR10845">
    <property type="entry name" value="REGULATOR OF G PROTEIN SIGNALING"/>
    <property type="match status" value="1"/>
</dbReference>
<evidence type="ECO:0000313" key="3">
    <source>
        <dbReference type="Proteomes" id="UP000887572"/>
    </source>
</evidence>
<dbReference type="InterPro" id="IPR016137">
    <property type="entry name" value="RGS"/>
</dbReference>
<evidence type="ECO:0000259" key="2">
    <source>
        <dbReference type="PROSITE" id="PS50132"/>
    </source>
</evidence>
<proteinExistence type="predicted"/>
<accession>A0A914I3P6</accession>
<feature type="region of interest" description="Disordered" evidence="1">
    <location>
        <begin position="331"/>
        <end position="392"/>
    </location>
</feature>
<dbReference type="Pfam" id="PF00615">
    <property type="entry name" value="RGS"/>
    <property type="match status" value="1"/>
</dbReference>
<reference evidence="4" key="1">
    <citation type="submission" date="2022-11" db="UniProtKB">
        <authorList>
            <consortium name="WormBaseParasite"/>
        </authorList>
    </citation>
    <scope>IDENTIFICATION</scope>
</reference>
<feature type="compositionally biased region" description="Low complexity" evidence="1">
    <location>
        <begin position="332"/>
        <end position="358"/>
    </location>
</feature>
<dbReference type="InterPro" id="IPR044926">
    <property type="entry name" value="RGS_subdomain_2"/>
</dbReference>
<protein>
    <submittedName>
        <fullName evidence="4">RGS domain-containing protein</fullName>
    </submittedName>
</protein>
<organism evidence="3 4">
    <name type="scientific">Globodera rostochiensis</name>
    <name type="common">Golden nematode worm</name>
    <name type="synonym">Heterodera rostochiensis</name>
    <dbReference type="NCBI Taxonomy" id="31243"/>
    <lineage>
        <taxon>Eukaryota</taxon>
        <taxon>Metazoa</taxon>
        <taxon>Ecdysozoa</taxon>
        <taxon>Nematoda</taxon>
        <taxon>Chromadorea</taxon>
        <taxon>Rhabditida</taxon>
        <taxon>Tylenchina</taxon>
        <taxon>Tylenchomorpha</taxon>
        <taxon>Tylenchoidea</taxon>
        <taxon>Heteroderidae</taxon>
        <taxon>Heteroderinae</taxon>
        <taxon>Globodera</taxon>
    </lineage>
</organism>
<dbReference type="SUPFAM" id="SSF48097">
    <property type="entry name" value="Regulator of G-protein signaling, RGS"/>
    <property type="match status" value="1"/>
</dbReference>
<dbReference type="Proteomes" id="UP000887572">
    <property type="component" value="Unplaced"/>
</dbReference>
<feature type="region of interest" description="Disordered" evidence="1">
    <location>
        <begin position="1"/>
        <end position="22"/>
    </location>
</feature>
<dbReference type="PROSITE" id="PS50132">
    <property type="entry name" value="RGS"/>
    <property type="match status" value="1"/>
</dbReference>
<dbReference type="Gene3D" id="1.10.167.10">
    <property type="entry name" value="Regulator of G-protein Signalling 4, domain 2"/>
    <property type="match status" value="1"/>
</dbReference>
<name>A0A914I3P6_GLORO</name>
<keyword evidence="3" id="KW-1185">Reference proteome</keyword>
<dbReference type="WBParaSite" id="Gr19_v10_g6592.t2">
    <property type="protein sequence ID" value="Gr19_v10_g6592.t2"/>
    <property type="gene ID" value="Gr19_v10_g6592"/>
</dbReference>
<dbReference type="SMART" id="SM00315">
    <property type="entry name" value="RGS"/>
    <property type="match status" value="1"/>
</dbReference>
<dbReference type="PANTHER" id="PTHR10845:SF259">
    <property type="entry name" value="RGS DOMAIN-CONTAINING PROTEIN-RELATED"/>
    <property type="match status" value="1"/>
</dbReference>
<evidence type="ECO:0000256" key="1">
    <source>
        <dbReference type="SAM" id="MobiDB-lite"/>
    </source>
</evidence>